<feature type="domain" description="Calcineurin-like phosphoesterase" evidence="1">
    <location>
        <begin position="7"/>
        <end position="180"/>
    </location>
</feature>
<dbReference type="InterPro" id="IPR004843">
    <property type="entry name" value="Calcineurin-like_PHP"/>
</dbReference>
<organism evidence="2 3">
    <name type="scientific">Saccharibacillus endophyticus</name>
    <dbReference type="NCBI Taxonomy" id="2060666"/>
    <lineage>
        <taxon>Bacteria</taxon>
        <taxon>Bacillati</taxon>
        <taxon>Bacillota</taxon>
        <taxon>Bacilli</taxon>
        <taxon>Bacillales</taxon>
        <taxon>Paenibacillaceae</taxon>
        <taxon>Saccharibacillus</taxon>
    </lineage>
</organism>
<dbReference type="PANTHER" id="PTHR42850">
    <property type="entry name" value="METALLOPHOSPHOESTERASE"/>
    <property type="match status" value="1"/>
</dbReference>
<evidence type="ECO:0000313" key="2">
    <source>
        <dbReference type="EMBL" id="GGH76565.1"/>
    </source>
</evidence>
<dbReference type="InterPro" id="IPR029052">
    <property type="entry name" value="Metallo-depent_PP-like"/>
</dbReference>
<dbReference type="RefSeq" id="WP_172242706.1">
    <property type="nucleotide sequence ID" value="NZ_BMDD01000002.1"/>
</dbReference>
<dbReference type="PANTHER" id="PTHR42850:SF4">
    <property type="entry name" value="ZINC-DEPENDENT ENDOPOLYPHOSPHATASE"/>
    <property type="match status" value="1"/>
</dbReference>
<name>A0ABQ1ZU63_9BACL</name>
<sequence>MNEGRKLFITDIHGEYQGLIELLREMDYDAFTDQLVVGGDLIDRGPDSALVIRYLRTLQRMHPDNVVVLTGNHEEMLRWYRQNQSDMWLIHGGAEALKSFEHTFADDAESRENLDWLLTLPMVAEDEEYVYVHAGFVPDQPLYTQSRDILWMSENEFYAYGVEDVLNATGGKTVVHGHTPCEFICFDGARLNCDLGSHTYAIAESRGLALVDLTGGEYAVYNCGSREMTRRTWRRSLS</sequence>
<reference evidence="3" key="1">
    <citation type="journal article" date="2019" name="Int. J. Syst. Evol. Microbiol.">
        <title>The Global Catalogue of Microorganisms (GCM) 10K type strain sequencing project: providing services to taxonomists for standard genome sequencing and annotation.</title>
        <authorList>
            <consortium name="The Broad Institute Genomics Platform"/>
            <consortium name="The Broad Institute Genome Sequencing Center for Infectious Disease"/>
            <person name="Wu L."/>
            <person name="Ma J."/>
        </authorList>
    </citation>
    <scope>NUCLEOTIDE SEQUENCE [LARGE SCALE GENOMIC DNA]</scope>
    <source>
        <strain evidence="3">CCM 8702</strain>
    </source>
</reference>
<dbReference type="EMBL" id="BMDD01000002">
    <property type="protein sequence ID" value="GGH76565.1"/>
    <property type="molecule type" value="Genomic_DNA"/>
</dbReference>
<evidence type="ECO:0000259" key="1">
    <source>
        <dbReference type="Pfam" id="PF00149"/>
    </source>
</evidence>
<dbReference type="Gene3D" id="3.60.21.10">
    <property type="match status" value="1"/>
</dbReference>
<dbReference type="CDD" id="cd00144">
    <property type="entry name" value="MPP_PPP_family"/>
    <property type="match status" value="1"/>
</dbReference>
<gene>
    <name evidence="2" type="ORF">GCM10007362_19000</name>
</gene>
<comment type="caution">
    <text evidence="2">The sequence shown here is derived from an EMBL/GenBank/DDBJ whole genome shotgun (WGS) entry which is preliminary data.</text>
</comment>
<keyword evidence="3" id="KW-1185">Reference proteome</keyword>
<evidence type="ECO:0000313" key="3">
    <source>
        <dbReference type="Proteomes" id="UP000605427"/>
    </source>
</evidence>
<dbReference type="SUPFAM" id="SSF56300">
    <property type="entry name" value="Metallo-dependent phosphatases"/>
    <property type="match status" value="1"/>
</dbReference>
<proteinExistence type="predicted"/>
<dbReference type="Pfam" id="PF00149">
    <property type="entry name" value="Metallophos"/>
    <property type="match status" value="1"/>
</dbReference>
<dbReference type="InterPro" id="IPR050126">
    <property type="entry name" value="Ap4A_hydrolase"/>
</dbReference>
<dbReference type="Proteomes" id="UP000605427">
    <property type="component" value="Unassembled WGS sequence"/>
</dbReference>
<accession>A0ABQ1ZU63</accession>
<protein>
    <recommendedName>
        <fullName evidence="1">Calcineurin-like phosphoesterase domain-containing protein</fullName>
    </recommendedName>
</protein>